<keyword evidence="2" id="KW-1185">Reference proteome</keyword>
<protein>
    <submittedName>
        <fullName evidence="1">Uncharacterized protein</fullName>
    </submittedName>
</protein>
<comment type="caution">
    <text evidence="1">The sequence shown here is derived from an EMBL/GenBank/DDBJ whole genome shotgun (WGS) entry which is preliminary data.</text>
</comment>
<evidence type="ECO:0000313" key="2">
    <source>
        <dbReference type="Proteomes" id="UP000038010"/>
    </source>
</evidence>
<evidence type="ECO:0000313" key="1">
    <source>
        <dbReference type="EMBL" id="KPI35911.1"/>
    </source>
</evidence>
<name>A0A0N0NIJ6_9EURO</name>
<organism evidence="1 2">
    <name type="scientific">Cyphellophora attinorum</name>
    <dbReference type="NCBI Taxonomy" id="1664694"/>
    <lineage>
        <taxon>Eukaryota</taxon>
        <taxon>Fungi</taxon>
        <taxon>Dikarya</taxon>
        <taxon>Ascomycota</taxon>
        <taxon>Pezizomycotina</taxon>
        <taxon>Eurotiomycetes</taxon>
        <taxon>Chaetothyriomycetidae</taxon>
        <taxon>Chaetothyriales</taxon>
        <taxon>Cyphellophoraceae</taxon>
        <taxon>Cyphellophora</taxon>
    </lineage>
</organism>
<accession>A0A0N0NIJ6</accession>
<sequence>MKLSTGRGLVEERDELDVASYRGNGYIEDLADHMHWSGQLSPDRTVPNGRRRNLIRYTAGTGFRVDVTAELRYEQLICSKVDSPIAWRNLPDRWPAPARELPINEEAIYLHQVCSAAAISHVLCVPYHSSMVLLSSSQESRSRGSVFDIRGRIASDEGDETRHVLLEIYGPNGLPGISLETSEDGRKKFLVTDLRSAVLLFGLPTRTHLRHLRMDVLDVLHDPTSFPIGPVRFDRFKYPAELHQPYTIERTMWLPPGSRVRTHLDVAFDGSQVRLTDPLNSENMTYIEIQDTRGNPSDIEN</sequence>
<dbReference type="AlphaFoldDB" id="A0A0N0NIJ6"/>
<dbReference type="EMBL" id="LFJN01000035">
    <property type="protein sequence ID" value="KPI35911.1"/>
    <property type="molecule type" value="Genomic_DNA"/>
</dbReference>
<proteinExistence type="predicted"/>
<dbReference type="Proteomes" id="UP000038010">
    <property type="component" value="Unassembled WGS sequence"/>
</dbReference>
<gene>
    <name evidence="1" type="ORF">AB675_10437</name>
</gene>
<dbReference type="GeneID" id="28731089"/>
<dbReference type="RefSeq" id="XP_017995874.1">
    <property type="nucleotide sequence ID" value="XM_018139209.1"/>
</dbReference>
<reference evidence="1 2" key="1">
    <citation type="submission" date="2015-06" db="EMBL/GenBank/DDBJ databases">
        <title>Draft genome of the ant-associated black yeast Phialophora attae CBS 131958.</title>
        <authorList>
            <person name="Moreno L.F."/>
            <person name="Stielow B.J."/>
            <person name="de Hoog S."/>
            <person name="Vicente V.A."/>
            <person name="Weiss V.A."/>
            <person name="de Vries M."/>
            <person name="Cruz L.M."/>
            <person name="Souza E.M."/>
        </authorList>
    </citation>
    <scope>NUCLEOTIDE SEQUENCE [LARGE SCALE GENOMIC DNA]</scope>
    <source>
        <strain evidence="1 2">CBS 131958</strain>
    </source>
</reference>
<dbReference type="VEuPathDB" id="FungiDB:AB675_10437"/>